<feature type="transmembrane region" description="Helical" evidence="1">
    <location>
        <begin position="110"/>
        <end position="131"/>
    </location>
</feature>
<protein>
    <submittedName>
        <fullName evidence="2">G-coupled receptor 1-like protein, putative</fullName>
    </submittedName>
</protein>
<feature type="transmembrane region" description="Helical" evidence="1">
    <location>
        <begin position="25"/>
        <end position="44"/>
    </location>
</feature>
<dbReference type="AlphaFoldDB" id="A0A2H6KIP2"/>
<dbReference type="GeneID" id="39876630"/>
<keyword evidence="1" id="KW-0812">Transmembrane</keyword>
<keyword evidence="1" id="KW-0472">Membrane</keyword>
<dbReference type="RefSeq" id="XP_028869103.1">
    <property type="nucleotide sequence ID" value="XM_029013270.1"/>
</dbReference>
<feature type="transmembrane region" description="Helical" evidence="1">
    <location>
        <begin position="77"/>
        <end position="98"/>
    </location>
</feature>
<keyword evidence="1" id="KW-1133">Transmembrane helix</keyword>
<accession>A0A2H6KIP2</accession>
<dbReference type="Proteomes" id="UP000236319">
    <property type="component" value="Unassembled WGS sequence"/>
</dbReference>
<keyword evidence="2" id="KW-0675">Receptor</keyword>
<evidence type="ECO:0000313" key="2">
    <source>
        <dbReference type="EMBL" id="GBE62860.1"/>
    </source>
</evidence>
<proteinExistence type="predicted"/>
<keyword evidence="3" id="KW-1185">Reference proteome</keyword>
<evidence type="ECO:0000313" key="3">
    <source>
        <dbReference type="Proteomes" id="UP000236319"/>
    </source>
</evidence>
<reference evidence="2 3" key="1">
    <citation type="journal article" date="2017" name="BMC Genomics">
        <title>Whole-genome assembly of Babesia ovata and comparative genomics between closely related pathogens.</title>
        <authorList>
            <person name="Yamagishi J."/>
            <person name="Asada M."/>
            <person name="Hakimi H."/>
            <person name="Tanaka T.Q."/>
            <person name="Sugimoto C."/>
            <person name="Kawazu S."/>
        </authorList>
    </citation>
    <scope>NUCLEOTIDE SEQUENCE [LARGE SCALE GENOMIC DNA]</scope>
    <source>
        <strain evidence="2 3">Miyake</strain>
    </source>
</reference>
<evidence type="ECO:0000256" key="1">
    <source>
        <dbReference type="SAM" id="Phobius"/>
    </source>
</evidence>
<dbReference type="EMBL" id="BDSA01000007">
    <property type="protein sequence ID" value="GBE62860.1"/>
    <property type="molecule type" value="Genomic_DNA"/>
</dbReference>
<dbReference type="VEuPathDB" id="PiroplasmaDB:BOVATA_043530"/>
<organism evidence="2 3">
    <name type="scientific">Babesia ovata</name>
    <dbReference type="NCBI Taxonomy" id="189622"/>
    <lineage>
        <taxon>Eukaryota</taxon>
        <taxon>Sar</taxon>
        <taxon>Alveolata</taxon>
        <taxon>Apicomplexa</taxon>
        <taxon>Aconoidasida</taxon>
        <taxon>Piroplasmida</taxon>
        <taxon>Babesiidae</taxon>
        <taxon>Babesia</taxon>
    </lineage>
</organism>
<feature type="transmembrane region" description="Helical" evidence="1">
    <location>
        <begin position="152"/>
        <end position="177"/>
    </location>
</feature>
<name>A0A2H6KIP2_9APIC</name>
<gene>
    <name evidence="2" type="ORF">BOVATA_043530</name>
</gene>
<comment type="caution">
    <text evidence="2">The sequence shown here is derived from an EMBL/GenBank/DDBJ whole genome shotgun (WGS) entry which is preliminary data.</text>
</comment>
<sequence length="217" mass="24969">MDFLKAFNSFACIGFQRIIFVTTSILNHAIQILHVVINIFFFTLQRRVLIFLLNEVPDGFYEAIEFLSMVGVEIFDFLLDSIFALFAGVFCLIFGGHLKLWNFTGNFIPLFAHLLCHMRIIFLRDFTKLIIWRGTWSAARLRRLLRKLIRNFSINCLIKLVGDFSLIANFVIGALSIKRLFEIVVKPIHNRRHSVKDGSDASFTGADAVLLVDVEEH</sequence>